<dbReference type="CDD" id="cd05651">
    <property type="entry name" value="M20_ArgE_DapE-like"/>
    <property type="match status" value="1"/>
</dbReference>
<evidence type="ECO:0000256" key="4">
    <source>
        <dbReference type="ARBA" id="ARBA00022833"/>
    </source>
</evidence>
<comment type="caution">
    <text evidence="7">The sequence shown here is derived from an EMBL/GenBank/DDBJ whole genome shotgun (WGS) entry which is preliminary data.</text>
</comment>
<keyword evidence="5" id="KW-0170">Cobalt</keyword>
<dbReference type="InterPro" id="IPR001261">
    <property type="entry name" value="ArgE/DapE_CS"/>
</dbReference>
<evidence type="ECO:0000256" key="2">
    <source>
        <dbReference type="ARBA" id="ARBA00022723"/>
    </source>
</evidence>
<feature type="domain" description="Peptidase M20 dimerisation" evidence="6">
    <location>
        <begin position="168"/>
        <end position="267"/>
    </location>
</feature>
<evidence type="ECO:0000256" key="3">
    <source>
        <dbReference type="ARBA" id="ARBA00022801"/>
    </source>
</evidence>
<dbReference type="PROSITE" id="PS00758">
    <property type="entry name" value="ARGE_DAPE_CPG2_1"/>
    <property type="match status" value="1"/>
</dbReference>
<dbReference type="InterPro" id="IPR011650">
    <property type="entry name" value="Peptidase_M20_dimer"/>
</dbReference>
<proteinExistence type="predicted"/>
<dbReference type="SUPFAM" id="SSF55031">
    <property type="entry name" value="Bacterial exopeptidase dimerisation domain"/>
    <property type="match status" value="1"/>
</dbReference>
<dbReference type="InterPro" id="IPR002933">
    <property type="entry name" value="Peptidase_M20"/>
</dbReference>
<dbReference type="SUPFAM" id="SSF53187">
    <property type="entry name" value="Zn-dependent exopeptidases"/>
    <property type="match status" value="1"/>
</dbReference>
<dbReference type="RefSeq" id="WP_258335505.1">
    <property type="nucleotide sequence ID" value="NZ_JANRHJ010000004.1"/>
</dbReference>
<dbReference type="Gene3D" id="3.40.630.10">
    <property type="entry name" value="Zn peptidases"/>
    <property type="match status" value="2"/>
</dbReference>
<evidence type="ECO:0000313" key="8">
    <source>
        <dbReference type="Proteomes" id="UP001204579"/>
    </source>
</evidence>
<protein>
    <submittedName>
        <fullName evidence="7">M20 family metallo-hydrolase</fullName>
    </submittedName>
</protein>
<gene>
    <name evidence="7" type="ORF">NW209_04505</name>
</gene>
<evidence type="ECO:0000256" key="1">
    <source>
        <dbReference type="ARBA" id="ARBA00001947"/>
    </source>
</evidence>
<keyword evidence="4" id="KW-0862">Zinc</keyword>
<keyword evidence="2" id="KW-0479">Metal-binding</keyword>
<dbReference type="Pfam" id="PF07687">
    <property type="entry name" value="M20_dimer"/>
    <property type="match status" value="1"/>
</dbReference>
<dbReference type="Pfam" id="PF01546">
    <property type="entry name" value="Peptidase_M20"/>
    <property type="match status" value="1"/>
</dbReference>
<sequence>MVDLGYYTSEALTLLQALIGIPSISREEEAAADFLQNYIEESGIMTGRSGNNIWCISPMFDTNKPTILLNSHIDTVKPVNGWRKHPFTPKQDNGKLYGLGSNDAGASVVSLFQAYRYLSTTEQAYNLIFLASCEEEVSGKNGIESVLPQLPLIALGIVGEPTEMHPAVAEKGLMVLDVTAHGKSGHAARNEGENAIYKILPDIQWFQSHQFPNVSPLLGPVKMTVTQINAGTQHNVIPDTCTAVVDIRSNECYSNQELFEEISRHINCEVKARSFRLNSSSIPLDHPFIQRAVSLGRVAFGSPTLSDQALMNFPSVKIGPGKSSRSHTADEYVMIQEITEAIDLYIQILDGLVI</sequence>
<name>A0AAW5N7V6_9BACT</name>
<keyword evidence="8" id="KW-1185">Reference proteome</keyword>
<accession>A0AAW5N7V6</accession>
<dbReference type="InterPro" id="IPR036264">
    <property type="entry name" value="Bact_exopeptidase_dim_dom"/>
</dbReference>
<comment type="cofactor">
    <cofactor evidence="1">
        <name>Zn(2+)</name>
        <dbReference type="ChEBI" id="CHEBI:29105"/>
    </cofactor>
</comment>
<dbReference type="GO" id="GO:0046872">
    <property type="term" value="F:metal ion binding"/>
    <property type="evidence" value="ECO:0007669"/>
    <property type="project" value="UniProtKB-KW"/>
</dbReference>
<dbReference type="EMBL" id="JANRHJ010000004">
    <property type="protein sequence ID" value="MCR8873285.1"/>
    <property type="molecule type" value="Genomic_DNA"/>
</dbReference>
<dbReference type="InterPro" id="IPR050072">
    <property type="entry name" value="Peptidase_M20A"/>
</dbReference>
<evidence type="ECO:0000256" key="5">
    <source>
        <dbReference type="ARBA" id="ARBA00023285"/>
    </source>
</evidence>
<dbReference type="GO" id="GO:0008777">
    <property type="term" value="F:acetylornithine deacetylase activity"/>
    <property type="evidence" value="ECO:0007669"/>
    <property type="project" value="TreeGrafter"/>
</dbReference>
<dbReference type="PANTHER" id="PTHR43808:SF31">
    <property type="entry name" value="N-ACETYL-L-CITRULLINE DEACETYLASE"/>
    <property type="match status" value="1"/>
</dbReference>
<evidence type="ECO:0000259" key="6">
    <source>
        <dbReference type="Pfam" id="PF07687"/>
    </source>
</evidence>
<organism evidence="7 8">
    <name type="scientific">Phocaeicola barnesiae</name>
    <dbReference type="NCBI Taxonomy" id="376804"/>
    <lineage>
        <taxon>Bacteria</taxon>
        <taxon>Pseudomonadati</taxon>
        <taxon>Bacteroidota</taxon>
        <taxon>Bacteroidia</taxon>
        <taxon>Bacteroidales</taxon>
        <taxon>Bacteroidaceae</taxon>
        <taxon>Phocaeicola</taxon>
    </lineage>
</organism>
<dbReference type="AlphaFoldDB" id="A0AAW5N7V6"/>
<dbReference type="GO" id="GO:0006526">
    <property type="term" value="P:L-arginine biosynthetic process"/>
    <property type="evidence" value="ECO:0007669"/>
    <property type="project" value="TreeGrafter"/>
</dbReference>
<reference evidence="7 8" key="1">
    <citation type="submission" date="2022-08" db="EMBL/GenBank/DDBJ databases">
        <authorList>
            <person name="Zeman M."/>
            <person name="Kubasova T."/>
        </authorList>
    </citation>
    <scope>NUCLEOTIDE SEQUENCE [LARGE SCALE GENOMIC DNA]</scope>
    <source>
        <strain evidence="7 8">ET62</strain>
    </source>
</reference>
<evidence type="ECO:0000313" key="7">
    <source>
        <dbReference type="EMBL" id="MCR8873285.1"/>
    </source>
</evidence>
<dbReference type="PANTHER" id="PTHR43808">
    <property type="entry name" value="ACETYLORNITHINE DEACETYLASE"/>
    <property type="match status" value="1"/>
</dbReference>
<dbReference type="Proteomes" id="UP001204579">
    <property type="component" value="Unassembled WGS sequence"/>
</dbReference>
<keyword evidence="3" id="KW-0378">Hydrolase</keyword>